<dbReference type="PROSITE" id="PS00131">
    <property type="entry name" value="CARBOXYPEPT_SER_SER"/>
    <property type="match status" value="1"/>
</dbReference>
<keyword evidence="3 5" id="KW-0645">Protease</keyword>
<feature type="domain" description="Helix-turn-helix" evidence="7">
    <location>
        <begin position="626"/>
        <end position="664"/>
    </location>
</feature>
<dbReference type="GO" id="GO:0031647">
    <property type="term" value="P:regulation of protein stability"/>
    <property type="evidence" value="ECO:0007669"/>
    <property type="project" value="UniProtKB-ARBA"/>
</dbReference>
<dbReference type="InterPro" id="IPR001563">
    <property type="entry name" value="Peptidase_S10"/>
</dbReference>
<evidence type="ECO:0000256" key="3">
    <source>
        <dbReference type="ARBA" id="ARBA00022670"/>
    </source>
</evidence>
<organism evidence="8 9">
    <name type="scientific">Heligmosomoides polygyrus</name>
    <name type="common">Parasitic roundworm</name>
    <dbReference type="NCBI Taxonomy" id="6339"/>
    <lineage>
        <taxon>Eukaryota</taxon>
        <taxon>Metazoa</taxon>
        <taxon>Ecdysozoa</taxon>
        <taxon>Nematoda</taxon>
        <taxon>Chromadorea</taxon>
        <taxon>Rhabditida</taxon>
        <taxon>Rhabditina</taxon>
        <taxon>Rhabditomorpha</taxon>
        <taxon>Strongyloidea</taxon>
        <taxon>Heligmosomidae</taxon>
        <taxon>Heligmosomoides</taxon>
    </lineage>
</organism>
<dbReference type="Pfam" id="PF00078">
    <property type="entry name" value="RVT_1"/>
    <property type="match status" value="1"/>
</dbReference>
<sequence length="691" mass="77959">LPGVSFNLNFKHYSGYFQVSDTHFLHYWFVESQSNLEKDPLIFWFNGGPGCSSLAGLLEEMGPYLVCQGGRSLRSNENSWNKLASVVYIESPAGVGYSYATDGNITTNDDLTSLENYEAVKQFFKAFPQYRQHATFIMGESYGGMYVPILTARIVDGQKDFLVNLKGIAIGNGCVNDKLDFDTKIKYAYGHGMISEKMWNTLRRECCEGTIDTCHFEQLTGYCATMVKDILQSYWYGLLNMYDLYRDCDHGPTINSEKMTYIVRDLAARYKYAGKTKKYDNLMKFLHVSHTLYGITPCINSSDINTYMNEAQVRTALNIPSSLAQWDVCSDQIFVSYQQQYEDMAPFIKKIVAANVRVLLYYGDTDMVCNFMMGQQFADQLGLQTHKFSPDDNLASVNPAAIKVRPIVSCVGGPTDKIGWLLNSVLGQLLKFIPAHLSNTNMFLESLRRTQLSATCVMESFDVAALYNNVSNDSAMEAILELLSQHQGANNMFGFSISQLMTLLKECLSCNIFRWSGRYFAQIRGLAIGQRLAPTLAVAFMSKIEAPVVSRLALLYCRYVDDCFIVCATQHEMDKCFEVMNSQSEYIKLTREKLCGNSLPFLNVQVQLAGNSYITKWYRKPSCKNIIVHSRSAHPHRTKEAVVRNMFRTAVSVCTGGGERKESLETQVEGGSGKRHYLNYENSISGAVRLR</sequence>
<reference evidence="9" key="1">
    <citation type="submission" date="2019-09" db="UniProtKB">
        <authorList>
            <consortium name="WormBaseParasite"/>
        </authorList>
    </citation>
    <scope>IDENTIFICATION</scope>
</reference>
<dbReference type="PANTHER" id="PTHR11802:SF418">
    <property type="entry name" value="SERINE CARBOXYPEPTIDASE CTSA-1.1"/>
    <property type="match status" value="1"/>
</dbReference>
<dbReference type="PANTHER" id="PTHR11802">
    <property type="entry name" value="SERINE PROTEASE FAMILY S10 SERINE CARBOXYPEPTIDASE"/>
    <property type="match status" value="1"/>
</dbReference>
<dbReference type="Gene3D" id="3.40.50.1820">
    <property type="entry name" value="alpha/beta hydrolase"/>
    <property type="match status" value="1"/>
</dbReference>
<dbReference type="SUPFAM" id="SSF53474">
    <property type="entry name" value="alpha/beta-Hydrolases"/>
    <property type="match status" value="1"/>
</dbReference>
<protein>
    <recommendedName>
        <fullName evidence="5">Carboxypeptidase</fullName>
        <ecNumber evidence="5">3.4.16.-</ecNumber>
    </recommendedName>
</protein>
<keyword evidence="8" id="KW-1185">Reference proteome</keyword>
<dbReference type="PRINTS" id="PR00724">
    <property type="entry name" value="CRBOXYPTASEC"/>
</dbReference>
<evidence type="ECO:0000256" key="2">
    <source>
        <dbReference type="ARBA" id="ARBA00022645"/>
    </source>
</evidence>
<accession>A0A183FI01</accession>
<dbReference type="GO" id="GO:0004185">
    <property type="term" value="F:serine-type carboxypeptidase activity"/>
    <property type="evidence" value="ECO:0007669"/>
    <property type="project" value="UniProtKB-UniRule"/>
</dbReference>
<dbReference type="Pfam" id="PF26215">
    <property type="entry name" value="HTH_animal"/>
    <property type="match status" value="1"/>
</dbReference>
<evidence type="ECO:0000259" key="6">
    <source>
        <dbReference type="Pfam" id="PF00078"/>
    </source>
</evidence>
<evidence type="ECO:0000259" key="7">
    <source>
        <dbReference type="Pfam" id="PF26215"/>
    </source>
</evidence>
<dbReference type="InterPro" id="IPR018202">
    <property type="entry name" value="Ser_caboxypep_ser_AS"/>
</dbReference>
<name>A0A183FI01_HELPZ</name>
<dbReference type="FunFam" id="3.40.50.1820:FF:000335">
    <property type="entry name" value="Carboxypeptidase"/>
    <property type="match status" value="1"/>
</dbReference>
<evidence type="ECO:0000313" key="8">
    <source>
        <dbReference type="Proteomes" id="UP000050761"/>
    </source>
</evidence>
<feature type="domain" description="Reverse transcriptase" evidence="6">
    <location>
        <begin position="451"/>
        <end position="588"/>
    </location>
</feature>
<comment type="similarity">
    <text evidence="1 5">Belongs to the peptidase S10 family.</text>
</comment>
<dbReference type="GO" id="GO:1904715">
    <property type="term" value="P:negative regulation of chaperone-mediated autophagy"/>
    <property type="evidence" value="ECO:0007669"/>
    <property type="project" value="UniProtKB-ARBA"/>
</dbReference>
<dbReference type="AlphaFoldDB" id="A0A183FI01"/>
<evidence type="ECO:0000256" key="1">
    <source>
        <dbReference type="ARBA" id="ARBA00009431"/>
    </source>
</evidence>
<dbReference type="InterPro" id="IPR029058">
    <property type="entry name" value="AB_hydrolase_fold"/>
</dbReference>
<keyword evidence="2 5" id="KW-0121">Carboxypeptidase</keyword>
<dbReference type="EC" id="3.4.16.-" evidence="5"/>
<proteinExistence type="inferred from homology"/>
<dbReference type="WBParaSite" id="HPBE_0000645801-mRNA-1">
    <property type="protein sequence ID" value="HPBE_0000645801-mRNA-1"/>
    <property type="gene ID" value="HPBE_0000645801"/>
</dbReference>
<dbReference type="InterPro" id="IPR000477">
    <property type="entry name" value="RT_dom"/>
</dbReference>
<dbReference type="Pfam" id="PF00450">
    <property type="entry name" value="Peptidase_S10"/>
    <property type="match status" value="1"/>
</dbReference>
<keyword evidence="4 5" id="KW-0378">Hydrolase</keyword>
<dbReference type="InterPro" id="IPR058912">
    <property type="entry name" value="HTH_animal"/>
</dbReference>
<evidence type="ECO:0000256" key="4">
    <source>
        <dbReference type="ARBA" id="ARBA00022801"/>
    </source>
</evidence>
<dbReference type="GO" id="GO:0006508">
    <property type="term" value="P:proteolysis"/>
    <property type="evidence" value="ECO:0007669"/>
    <property type="project" value="UniProtKB-KW"/>
</dbReference>
<dbReference type="Proteomes" id="UP000050761">
    <property type="component" value="Unassembled WGS sequence"/>
</dbReference>
<evidence type="ECO:0000313" key="9">
    <source>
        <dbReference type="WBParaSite" id="HPBE_0000645801-mRNA-1"/>
    </source>
</evidence>
<evidence type="ECO:0000256" key="5">
    <source>
        <dbReference type="RuleBase" id="RU361156"/>
    </source>
</evidence>